<dbReference type="PANTHER" id="PTHR22936:SF75">
    <property type="entry name" value="RHOMBOID-LIKE PROTEIN 8"/>
    <property type="match status" value="1"/>
</dbReference>
<feature type="transmembrane region" description="Helical" evidence="6">
    <location>
        <begin position="360"/>
        <end position="381"/>
    </location>
</feature>
<proteinExistence type="inferred from homology"/>
<feature type="transmembrane region" description="Helical" evidence="6">
    <location>
        <begin position="283"/>
        <end position="300"/>
    </location>
</feature>
<protein>
    <recommendedName>
        <fullName evidence="6">RHOMBOID-like protein</fullName>
        <ecNumber evidence="6">3.4.21.105</ecNumber>
    </recommendedName>
</protein>
<sequence length="485" mass="54349">MYPLVGILPANKQQPPPNITWIDHPQLVKFNSSNPVEKNVYPQKIMADNSKLQTHLEIKQQCAPMASTFSTEMMADELLKDDRVPFPFFRPLSQKRANTWIISLFVILHLGAFTVTMIVNDCWENSHGDCALKPLRRFSFQPLSENPLLGPSASTGSSAASNRYEIFCQCRLEEIGALQKTLLTNNQQLWRIFTSPWLHAGLFHLIINLSSVIFVGLHLEQEFGSFRIGVIYILSAITGSLVASLFVQDRPSVCSSGALVGLLGTLLSGLIRNWKSYTNKFSGLVATMTILMTNLVLGLIPYINNFANIGGFMSGFLLGFVLLFKPQQEKLARNKGGLFEFDAKDIVKCRKSLDKPVQRVAALVIFAFLLAGIIMAVLHGIDINKYCSWCHYFDCIPSKWWSCTDKPFHCEKLVYSEHLTLSCPNTGRFRVFPFANISEASIKLVAMKDLAVDLWITLSLLLLKLLFLVLMCLFCYGFHGSEGTA</sequence>
<dbReference type="GO" id="GO:0016020">
    <property type="term" value="C:membrane"/>
    <property type="evidence" value="ECO:0007669"/>
    <property type="project" value="UniProtKB-SubCell"/>
</dbReference>
<evidence type="ECO:0000256" key="6">
    <source>
        <dbReference type="RuleBase" id="RU362115"/>
    </source>
</evidence>
<evidence type="ECO:0000313" key="9">
    <source>
        <dbReference type="Proteomes" id="UP001234989"/>
    </source>
</evidence>
<keyword evidence="5 6" id="KW-0472">Membrane</keyword>
<feature type="transmembrane region" description="Helical" evidence="6">
    <location>
        <begin position="306"/>
        <end position="324"/>
    </location>
</feature>
<keyword evidence="6" id="KW-0645">Protease</keyword>
<evidence type="ECO:0000256" key="2">
    <source>
        <dbReference type="ARBA" id="ARBA00009045"/>
    </source>
</evidence>
<evidence type="ECO:0000313" key="8">
    <source>
        <dbReference type="EMBL" id="WMV54092.1"/>
    </source>
</evidence>
<feature type="domain" description="Peptidase S54 rhomboid" evidence="7">
    <location>
        <begin position="187"/>
        <end position="323"/>
    </location>
</feature>
<dbReference type="EMBL" id="CP133622">
    <property type="protein sequence ID" value="WMV54092.1"/>
    <property type="molecule type" value="Genomic_DNA"/>
</dbReference>
<dbReference type="GO" id="GO:0004252">
    <property type="term" value="F:serine-type endopeptidase activity"/>
    <property type="evidence" value="ECO:0007669"/>
    <property type="project" value="InterPro"/>
</dbReference>
<evidence type="ECO:0000256" key="4">
    <source>
        <dbReference type="ARBA" id="ARBA00022989"/>
    </source>
</evidence>
<evidence type="ECO:0000256" key="3">
    <source>
        <dbReference type="ARBA" id="ARBA00022692"/>
    </source>
</evidence>
<comment type="caution">
    <text evidence="6">Lacks conserved residue(s) required for the propagation of feature annotation.</text>
</comment>
<dbReference type="GO" id="GO:0006508">
    <property type="term" value="P:proteolysis"/>
    <property type="evidence" value="ECO:0007669"/>
    <property type="project" value="UniProtKB-KW"/>
</dbReference>
<organism evidence="8 9">
    <name type="scientific">Solanum verrucosum</name>
    <dbReference type="NCBI Taxonomy" id="315347"/>
    <lineage>
        <taxon>Eukaryota</taxon>
        <taxon>Viridiplantae</taxon>
        <taxon>Streptophyta</taxon>
        <taxon>Embryophyta</taxon>
        <taxon>Tracheophyta</taxon>
        <taxon>Spermatophyta</taxon>
        <taxon>Magnoliopsida</taxon>
        <taxon>eudicotyledons</taxon>
        <taxon>Gunneridae</taxon>
        <taxon>Pentapetalae</taxon>
        <taxon>asterids</taxon>
        <taxon>lamiids</taxon>
        <taxon>Solanales</taxon>
        <taxon>Solanaceae</taxon>
        <taxon>Solanoideae</taxon>
        <taxon>Solaneae</taxon>
        <taxon>Solanum</taxon>
    </lineage>
</organism>
<comment type="similarity">
    <text evidence="2 6">Belongs to the peptidase S54 family.</text>
</comment>
<feature type="transmembrane region" description="Helical" evidence="6">
    <location>
        <begin position="253"/>
        <end position="271"/>
    </location>
</feature>
<evidence type="ECO:0000259" key="7">
    <source>
        <dbReference type="Pfam" id="PF01694"/>
    </source>
</evidence>
<evidence type="ECO:0000256" key="5">
    <source>
        <dbReference type="ARBA" id="ARBA00023136"/>
    </source>
</evidence>
<dbReference type="PANTHER" id="PTHR22936">
    <property type="entry name" value="RHOMBOID-RELATED"/>
    <property type="match status" value="1"/>
</dbReference>
<keyword evidence="9" id="KW-1185">Reference proteome</keyword>
<keyword evidence="6" id="KW-0720">Serine protease</keyword>
<feature type="transmembrane region" description="Helical" evidence="6">
    <location>
        <begin position="454"/>
        <end position="478"/>
    </location>
</feature>
<feature type="transmembrane region" description="Helical" evidence="6">
    <location>
        <begin position="100"/>
        <end position="119"/>
    </location>
</feature>
<comment type="function">
    <text evidence="6">Serine protease involved in intramembrane proteolysis.</text>
</comment>
<dbReference type="InterPro" id="IPR002610">
    <property type="entry name" value="Peptidase_S54_rhomboid-like"/>
</dbReference>
<keyword evidence="3 6" id="KW-0812">Transmembrane</keyword>
<dbReference type="Pfam" id="PF01694">
    <property type="entry name" value="Rhomboid"/>
    <property type="match status" value="1"/>
</dbReference>
<name>A0AAF0ZVM9_SOLVR</name>
<feature type="transmembrane region" description="Helical" evidence="6">
    <location>
        <begin position="229"/>
        <end position="247"/>
    </location>
</feature>
<dbReference type="Gene3D" id="1.20.1540.10">
    <property type="entry name" value="Rhomboid-like"/>
    <property type="match status" value="1"/>
</dbReference>
<evidence type="ECO:0000256" key="1">
    <source>
        <dbReference type="ARBA" id="ARBA00004141"/>
    </source>
</evidence>
<gene>
    <name evidence="8" type="ORF">MTR67_047477</name>
</gene>
<dbReference type="Proteomes" id="UP001234989">
    <property type="component" value="Chromosome 11"/>
</dbReference>
<dbReference type="AlphaFoldDB" id="A0AAF0ZVM9"/>
<keyword evidence="4 6" id="KW-1133">Transmembrane helix</keyword>
<dbReference type="InterPro" id="IPR022764">
    <property type="entry name" value="Peptidase_S54_rhomboid_dom"/>
</dbReference>
<comment type="subcellular location">
    <subcellularLocation>
        <location evidence="1 6">Membrane</location>
        <topology evidence="1 6">Multi-pass membrane protein</topology>
    </subcellularLocation>
</comment>
<feature type="transmembrane region" description="Helical" evidence="6">
    <location>
        <begin position="197"/>
        <end position="217"/>
    </location>
</feature>
<dbReference type="SUPFAM" id="SSF144091">
    <property type="entry name" value="Rhomboid-like"/>
    <property type="match status" value="1"/>
</dbReference>
<reference evidence="8" key="1">
    <citation type="submission" date="2023-08" db="EMBL/GenBank/DDBJ databases">
        <title>A de novo genome assembly of Solanum verrucosum Schlechtendal, a Mexican diploid species geographically isolated from the other diploid A-genome species in potato relatives.</title>
        <authorList>
            <person name="Hosaka K."/>
        </authorList>
    </citation>
    <scope>NUCLEOTIDE SEQUENCE</scope>
    <source>
        <tissue evidence="8">Young leaves</tissue>
    </source>
</reference>
<comment type="catalytic activity">
    <reaction evidence="6">
        <text>Cleaves type-1 transmembrane domains using a catalytic dyad composed of serine and histidine that are contributed by different transmembrane domains.</text>
        <dbReference type="EC" id="3.4.21.105"/>
    </reaction>
</comment>
<accession>A0AAF0ZVM9</accession>
<dbReference type="InterPro" id="IPR035952">
    <property type="entry name" value="Rhomboid-like_sf"/>
</dbReference>
<dbReference type="EC" id="3.4.21.105" evidence="6"/>
<keyword evidence="6" id="KW-0378">Hydrolase</keyword>